<evidence type="ECO:0000256" key="1">
    <source>
        <dbReference type="SAM" id="MobiDB-lite"/>
    </source>
</evidence>
<dbReference type="Proteomes" id="UP000321080">
    <property type="component" value="Unassembled WGS sequence"/>
</dbReference>
<proteinExistence type="predicted"/>
<dbReference type="Pfam" id="PF14592">
    <property type="entry name" value="Chondroitinas_B"/>
    <property type="match status" value="1"/>
</dbReference>
<dbReference type="InterPro" id="IPR039513">
    <property type="entry name" value="PL-6"/>
</dbReference>
<keyword evidence="2" id="KW-0732">Signal</keyword>
<protein>
    <submittedName>
        <fullName evidence="3">Alginate lyase</fullName>
    </submittedName>
</protein>
<dbReference type="AlphaFoldDB" id="A0A5C7GFG4"/>
<dbReference type="SUPFAM" id="SSF51126">
    <property type="entry name" value="Pectin lyase-like"/>
    <property type="match status" value="2"/>
</dbReference>
<comment type="caution">
    <text evidence="3">The sequence shown here is derived from an EMBL/GenBank/DDBJ whole genome shotgun (WGS) entry which is preliminary data.</text>
</comment>
<dbReference type="InterPro" id="IPR011050">
    <property type="entry name" value="Pectin_lyase_fold/virulence"/>
</dbReference>
<evidence type="ECO:0000256" key="2">
    <source>
        <dbReference type="SAM" id="SignalP"/>
    </source>
</evidence>
<evidence type="ECO:0000313" key="3">
    <source>
        <dbReference type="EMBL" id="TXG35648.1"/>
    </source>
</evidence>
<reference evidence="3 4" key="1">
    <citation type="submission" date="2019-08" db="EMBL/GenBank/DDBJ databases">
        <title>Seonamhaeicola sediminis sp. nov., isolated from marine sediment.</title>
        <authorList>
            <person name="Cao W.R."/>
        </authorList>
    </citation>
    <scope>NUCLEOTIDE SEQUENCE [LARGE SCALE GENOMIC DNA]</scope>
    <source>
        <strain evidence="3 4">1505</strain>
    </source>
</reference>
<dbReference type="EMBL" id="VRKQ01000016">
    <property type="protein sequence ID" value="TXG35648.1"/>
    <property type="molecule type" value="Genomic_DNA"/>
</dbReference>
<dbReference type="CDD" id="cd14251">
    <property type="entry name" value="PL-6"/>
    <property type="match status" value="1"/>
</dbReference>
<keyword evidence="4" id="KW-1185">Reference proteome</keyword>
<feature type="signal peptide" evidence="2">
    <location>
        <begin position="1"/>
        <end position="22"/>
    </location>
</feature>
<organism evidence="3 4">
    <name type="scientific">Seonamhaeicola maritimus</name>
    <dbReference type="NCBI Taxonomy" id="2591822"/>
    <lineage>
        <taxon>Bacteria</taxon>
        <taxon>Pseudomonadati</taxon>
        <taxon>Bacteroidota</taxon>
        <taxon>Flavobacteriia</taxon>
        <taxon>Flavobacteriales</taxon>
        <taxon>Flavobacteriaceae</taxon>
    </lineage>
</organism>
<dbReference type="PROSITE" id="PS51257">
    <property type="entry name" value="PROKAR_LIPOPROTEIN"/>
    <property type="match status" value="1"/>
</dbReference>
<feature type="chain" id="PRO_5022918983" evidence="2">
    <location>
        <begin position="23"/>
        <end position="770"/>
    </location>
</feature>
<dbReference type="RefSeq" id="WP_147769256.1">
    <property type="nucleotide sequence ID" value="NZ_VRKQ01000016.1"/>
</dbReference>
<dbReference type="Gene3D" id="2.160.20.10">
    <property type="entry name" value="Single-stranded right-handed beta-helix, Pectin lyase-like"/>
    <property type="match status" value="2"/>
</dbReference>
<feature type="region of interest" description="Disordered" evidence="1">
    <location>
        <begin position="183"/>
        <end position="206"/>
    </location>
</feature>
<gene>
    <name evidence="3" type="ORF">FUA22_14175</name>
</gene>
<keyword evidence="3" id="KW-0456">Lyase</keyword>
<dbReference type="GO" id="GO:0016829">
    <property type="term" value="F:lyase activity"/>
    <property type="evidence" value="ECO:0007669"/>
    <property type="project" value="UniProtKB-KW"/>
</dbReference>
<accession>A0A5C7GFG4</accession>
<evidence type="ECO:0000313" key="4">
    <source>
        <dbReference type="Proteomes" id="UP000321080"/>
    </source>
</evidence>
<dbReference type="OrthoDB" id="6475864at2"/>
<dbReference type="InterPro" id="IPR012334">
    <property type="entry name" value="Pectin_lyas_fold"/>
</dbReference>
<sequence>MKKTFYLLTVTFLLLSCNLASKPEQNSLLVRNIDELNNFINKAAPGDVIVLANGIWKDVQIEFYGNGSKNKPITLKAETPGKVFIEGTSFIHLGGNHLIVEGLYFRNGYSPSTSIIRFKIGDNKTAFNSRVTSCVIKNFTKPNRLTNDKWIEFYGKHNTLNHCYISGKSNDGETLRVFQDGNEHSSNHHQIVNNYFGPRPRKGGPRAETIRIGDSKTSMSSGFVNVSNNYFEACNGEVEIISDKTNYNTFKNNIFYKSEGSLVLRHGSFTTVDSNIFIGGDDSNFYGGIRVVSSGHWITNNYFYKIKGEEFRSPLAIMNGIPMSPLNRYKQVTDIVVAYNTWVDCKSPWQIGVGQNIKSMNVLPKYEIRSAPPIRSLIANNLIFNHESDDEPFVNHDNFEGILFKNNVLDNSDKTFTKYGVFENNTIKMKQINGWLYAPEFPQPILTKSIYFGYEFDKIKTDLFGTSRSQNSIGSISNFDTAEKFVINNNLYGPDWFSSEQRTTSPKIFKTSANGNELIQNIAEANSGDIIELTDNLYAIDNSIAIKKDITIRSKNNAQIIFNNPQETPLFEMHPYSFLHLDSVILKGKNNQLAFKPLDKKMSAAYNIDVKNSTIEGFGYILKAPKGSFTDILKFENSLIKQCNNGIVLAAEEKGDYNAEMVTITNCKFESVSNNVVNFFRGGYDESTIGGILSINNSTFINCGKFEENGVLLKTKGIINVDLTNNTFQNNPVKYVAVLWGAKNNIHKENILINSGEIKVEEQQKLEILY</sequence>
<name>A0A5C7GFG4_9FLAO</name>